<dbReference type="PANTHER" id="PTHR24305:SF190">
    <property type="entry name" value="P450, PUTATIVE (EUROFUNG)-RELATED"/>
    <property type="match status" value="1"/>
</dbReference>
<proteinExistence type="inferred from homology"/>
<dbReference type="EMBL" id="QZAN01000189">
    <property type="protein sequence ID" value="THW55469.1"/>
    <property type="molecule type" value="Genomic_DNA"/>
</dbReference>
<dbReference type="Proteomes" id="UP000310421">
    <property type="component" value="Unassembled WGS sequence"/>
</dbReference>
<feature type="transmembrane region" description="Helical" evidence="6">
    <location>
        <begin position="12"/>
        <end position="34"/>
    </location>
</feature>
<comment type="similarity">
    <text evidence="5">Belongs to the cytochrome P450 family.</text>
</comment>
<evidence type="ECO:0000256" key="2">
    <source>
        <dbReference type="ARBA" id="ARBA00022723"/>
    </source>
</evidence>
<evidence type="ECO:0000256" key="3">
    <source>
        <dbReference type="ARBA" id="ARBA00023004"/>
    </source>
</evidence>
<dbReference type="Pfam" id="PF00067">
    <property type="entry name" value="p450"/>
    <property type="match status" value="1"/>
</dbReference>
<evidence type="ECO:0000313" key="8">
    <source>
        <dbReference type="Proteomes" id="UP000310421"/>
    </source>
</evidence>
<dbReference type="InterPro" id="IPR002401">
    <property type="entry name" value="Cyt_P450_E_grp-I"/>
</dbReference>
<comment type="cofactor">
    <cofactor evidence="1 4">
        <name>heme</name>
        <dbReference type="ChEBI" id="CHEBI:30413"/>
    </cofactor>
</comment>
<dbReference type="PRINTS" id="PR00385">
    <property type="entry name" value="P450"/>
</dbReference>
<keyword evidence="3 4" id="KW-0408">Iron</keyword>
<gene>
    <name evidence="7" type="ORF">D6D20_09456</name>
</gene>
<sequence>MDMELTLISTHTSVWVIIGLSTLYIGTLLFFAFFSPLSGISGPFLTRFTRLWYLKKIVDGDFEKTNLQLHKKYGAIVRIAPNEYSISDPTTLKVIYGHGTTFVKAPWYRASGNSHPDIHDLFTDEDPIRHRDSRRRVANLFSMTSLIQYEDSVAECTDAIIDKFKMFAVSSREIDMQSWLQFFAFDMIGLITVSKKFGFIDHGTDVQGILAALHSYLVYSSRVGVFSEFHPFLSKILSLLPGKGFDHLIQFTQEQIHSTKDAEKEGDASNFAGKLLEMHLENPEKLPMHDILGTCLLNVGAGSDTTSISLSAILYNLIKAPQIMAKLRHEIDEKRATSDSTGYLSFKSAHSMPYLQACIKEGLRVHPATGLPLARVVPRGGVSLCGKFFPEGTVVGVNAWVMNYDKVIFGEDADTYRPERWLVEPEKVAAMERTFSTFGHGSRTCIGKNISLMEISRLIPEIVSRFDFILTTPGERLETRNNWFVKQTDFKCRLSLRSGSA</sequence>
<dbReference type="FunFam" id="1.10.630.10:FF:000050">
    <property type="entry name" value="Cytochrome P450 monooxygenase"/>
    <property type="match status" value="1"/>
</dbReference>
<dbReference type="GO" id="GO:0016705">
    <property type="term" value="F:oxidoreductase activity, acting on paired donors, with incorporation or reduction of molecular oxygen"/>
    <property type="evidence" value="ECO:0007669"/>
    <property type="project" value="InterPro"/>
</dbReference>
<dbReference type="AlphaFoldDB" id="A0A4S8YLJ2"/>
<keyword evidence="4 5" id="KW-0349">Heme</keyword>
<dbReference type="InterPro" id="IPR036396">
    <property type="entry name" value="Cyt_P450_sf"/>
</dbReference>
<dbReference type="PANTHER" id="PTHR24305">
    <property type="entry name" value="CYTOCHROME P450"/>
    <property type="match status" value="1"/>
</dbReference>
<dbReference type="GO" id="GO:0004497">
    <property type="term" value="F:monooxygenase activity"/>
    <property type="evidence" value="ECO:0007669"/>
    <property type="project" value="UniProtKB-KW"/>
</dbReference>
<keyword evidence="2 4" id="KW-0479">Metal-binding</keyword>
<dbReference type="GO" id="GO:0005506">
    <property type="term" value="F:iron ion binding"/>
    <property type="evidence" value="ECO:0007669"/>
    <property type="project" value="InterPro"/>
</dbReference>
<keyword evidence="6" id="KW-0812">Transmembrane</keyword>
<dbReference type="Gene3D" id="1.10.630.10">
    <property type="entry name" value="Cytochrome P450"/>
    <property type="match status" value="1"/>
</dbReference>
<name>A0A4S8YLJ2_AURPU</name>
<comment type="caution">
    <text evidence="7">The sequence shown here is derived from an EMBL/GenBank/DDBJ whole genome shotgun (WGS) entry which is preliminary data.</text>
</comment>
<dbReference type="GO" id="GO:0020037">
    <property type="term" value="F:heme binding"/>
    <property type="evidence" value="ECO:0007669"/>
    <property type="project" value="InterPro"/>
</dbReference>
<keyword evidence="5" id="KW-0503">Monooxygenase</keyword>
<feature type="binding site" description="axial binding residue" evidence="4">
    <location>
        <position position="445"/>
    </location>
    <ligand>
        <name>heme</name>
        <dbReference type="ChEBI" id="CHEBI:30413"/>
    </ligand>
    <ligandPart>
        <name>Fe</name>
        <dbReference type="ChEBI" id="CHEBI:18248"/>
    </ligandPart>
</feature>
<keyword evidence="6" id="KW-0472">Membrane</keyword>
<dbReference type="PROSITE" id="PS00086">
    <property type="entry name" value="CYTOCHROME_P450"/>
    <property type="match status" value="1"/>
</dbReference>
<dbReference type="SUPFAM" id="SSF48264">
    <property type="entry name" value="Cytochrome P450"/>
    <property type="match status" value="1"/>
</dbReference>
<dbReference type="InterPro" id="IPR001128">
    <property type="entry name" value="Cyt_P450"/>
</dbReference>
<dbReference type="PRINTS" id="PR00463">
    <property type="entry name" value="EP450I"/>
</dbReference>
<accession>A0A4S8YLJ2</accession>
<reference evidence="7 8" key="1">
    <citation type="submission" date="2018-10" db="EMBL/GenBank/DDBJ databases">
        <title>Fifty Aureobasidium pullulans genomes reveal a recombining polyextremotolerant generalist.</title>
        <authorList>
            <person name="Gostincar C."/>
            <person name="Turk M."/>
            <person name="Zajc J."/>
            <person name="Gunde-Cimerman N."/>
        </authorList>
    </citation>
    <scope>NUCLEOTIDE SEQUENCE [LARGE SCALE GENOMIC DNA]</scope>
    <source>
        <strain evidence="7 8">EXF-10751</strain>
    </source>
</reference>
<dbReference type="InterPro" id="IPR050121">
    <property type="entry name" value="Cytochrome_P450_monoxygenase"/>
</dbReference>
<dbReference type="InterPro" id="IPR017972">
    <property type="entry name" value="Cyt_P450_CS"/>
</dbReference>
<organism evidence="7 8">
    <name type="scientific">Aureobasidium pullulans</name>
    <name type="common">Black yeast</name>
    <name type="synonym">Pullularia pullulans</name>
    <dbReference type="NCBI Taxonomy" id="5580"/>
    <lineage>
        <taxon>Eukaryota</taxon>
        <taxon>Fungi</taxon>
        <taxon>Dikarya</taxon>
        <taxon>Ascomycota</taxon>
        <taxon>Pezizomycotina</taxon>
        <taxon>Dothideomycetes</taxon>
        <taxon>Dothideomycetidae</taxon>
        <taxon>Dothideales</taxon>
        <taxon>Saccotheciaceae</taxon>
        <taxon>Aureobasidium</taxon>
    </lineage>
</organism>
<evidence type="ECO:0000313" key="7">
    <source>
        <dbReference type="EMBL" id="THW55469.1"/>
    </source>
</evidence>
<evidence type="ECO:0000256" key="1">
    <source>
        <dbReference type="ARBA" id="ARBA00001971"/>
    </source>
</evidence>
<dbReference type="CDD" id="cd11060">
    <property type="entry name" value="CYP57A1-like"/>
    <property type="match status" value="1"/>
</dbReference>
<evidence type="ECO:0000256" key="5">
    <source>
        <dbReference type="RuleBase" id="RU000461"/>
    </source>
</evidence>
<keyword evidence="5" id="KW-0560">Oxidoreductase</keyword>
<evidence type="ECO:0000256" key="6">
    <source>
        <dbReference type="SAM" id="Phobius"/>
    </source>
</evidence>
<keyword evidence="6" id="KW-1133">Transmembrane helix</keyword>
<evidence type="ECO:0000256" key="4">
    <source>
        <dbReference type="PIRSR" id="PIRSR602401-1"/>
    </source>
</evidence>
<protein>
    <submittedName>
        <fullName evidence="7">Cytochrome protein</fullName>
    </submittedName>
</protein>